<comment type="caution">
    <text evidence="9">The sequence shown here is derived from an EMBL/GenBank/DDBJ whole genome shotgun (WGS) entry which is preliminary data.</text>
</comment>
<feature type="compositionally biased region" description="Polar residues" evidence="6">
    <location>
        <begin position="48"/>
        <end position="59"/>
    </location>
</feature>
<dbReference type="OrthoDB" id="5599753at2759"/>
<dbReference type="EMBL" id="SRPW01000327">
    <property type="protein sequence ID" value="KAG6015633.1"/>
    <property type="molecule type" value="Genomic_DNA"/>
</dbReference>
<comment type="subcellular location">
    <subcellularLocation>
        <location evidence="1">Membrane</location>
        <topology evidence="1">Peripheral membrane protein</topology>
    </subcellularLocation>
</comment>
<dbReference type="PROSITE" id="PS51837">
    <property type="entry name" value="LITAF"/>
    <property type="match status" value="1"/>
</dbReference>
<keyword evidence="5 7" id="KW-0472">Membrane</keyword>
<dbReference type="PANTHER" id="PTHR23292">
    <property type="entry name" value="LIPOPOLYSACCHARIDE-INDUCED TUMOR NECROSIS FACTOR-ALPHA FACTOR"/>
    <property type="match status" value="1"/>
</dbReference>
<comment type="similarity">
    <text evidence="2">Belongs to the CDIP1/LITAF family.</text>
</comment>
<dbReference type="Proteomes" id="UP000748025">
    <property type="component" value="Unassembled WGS sequence"/>
</dbReference>
<keyword evidence="3" id="KW-0479">Metal-binding</keyword>
<evidence type="ECO:0000256" key="4">
    <source>
        <dbReference type="ARBA" id="ARBA00022833"/>
    </source>
</evidence>
<accession>A0A9P7T061</accession>
<dbReference type="PANTHER" id="PTHR23292:SF6">
    <property type="entry name" value="FI16602P1-RELATED"/>
    <property type="match status" value="1"/>
</dbReference>
<name>A0A9P7T061_9HYPO</name>
<feature type="transmembrane region" description="Helical" evidence="7">
    <location>
        <begin position="121"/>
        <end position="144"/>
    </location>
</feature>
<evidence type="ECO:0000256" key="5">
    <source>
        <dbReference type="ARBA" id="ARBA00023136"/>
    </source>
</evidence>
<dbReference type="GO" id="GO:0016020">
    <property type="term" value="C:membrane"/>
    <property type="evidence" value="ECO:0007669"/>
    <property type="project" value="UniProtKB-SubCell"/>
</dbReference>
<feature type="domain" description="LITAF" evidence="8">
    <location>
        <begin position="81"/>
        <end position="163"/>
    </location>
</feature>
<dbReference type="InterPro" id="IPR006629">
    <property type="entry name" value="LITAF"/>
</dbReference>
<dbReference type="AlphaFoldDB" id="A0A9P7T061"/>
<reference evidence="9" key="1">
    <citation type="journal article" date="2020" name="bioRxiv">
        <title>Whole genome comparisons of ergot fungi reveals the divergence and evolution of species within the genus Claviceps are the result of varying mechanisms driving genome evolution and host range expansion.</title>
        <authorList>
            <person name="Wyka S.A."/>
            <person name="Mondo S.J."/>
            <person name="Liu M."/>
            <person name="Dettman J."/>
            <person name="Nalam V."/>
            <person name="Broders K.D."/>
        </authorList>
    </citation>
    <scope>NUCLEOTIDE SEQUENCE</scope>
    <source>
        <strain evidence="9">CCC 602</strain>
    </source>
</reference>
<keyword evidence="10" id="KW-1185">Reference proteome</keyword>
<evidence type="ECO:0000256" key="3">
    <source>
        <dbReference type="ARBA" id="ARBA00022723"/>
    </source>
</evidence>
<feature type="region of interest" description="Disordered" evidence="6">
    <location>
        <begin position="1"/>
        <end position="67"/>
    </location>
</feature>
<keyword evidence="7" id="KW-0812">Transmembrane</keyword>
<gene>
    <name evidence="9" type="ORF">E4U43_005016</name>
</gene>
<keyword evidence="7" id="KW-1133">Transmembrane helix</keyword>
<dbReference type="GO" id="GO:0008270">
    <property type="term" value="F:zinc ion binding"/>
    <property type="evidence" value="ECO:0007669"/>
    <property type="project" value="TreeGrafter"/>
</dbReference>
<evidence type="ECO:0000313" key="10">
    <source>
        <dbReference type="Proteomes" id="UP000748025"/>
    </source>
</evidence>
<feature type="region of interest" description="Disordered" evidence="6">
    <location>
        <begin position="185"/>
        <end position="238"/>
    </location>
</feature>
<evidence type="ECO:0000313" key="9">
    <source>
        <dbReference type="EMBL" id="KAG6015633.1"/>
    </source>
</evidence>
<dbReference type="Pfam" id="PF10601">
    <property type="entry name" value="zf-LITAF-like"/>
    <property type="match status" value="1"/>
</dbReference>
<protein>
    <recommendedName>
        <fullName evidence="8">LITAF domain-containing protein</fullName>
    </recommendedName>
</protein>
<sequence length="238" mass="26764">MATQQQQQQQNLPPALPQDTYQAAPMTQTSDNNIQPVPQTLPPPYDQAKNSTQGQSPRGQNQYQIPQGQIPQGQNYAQNAQPIPTVIPLNQLSDQPQWIDCPFCHKRAMTVVRREGTSMQIVIGAVLCLVCVCLTCLPCLAGWFEDTQYRCSSCNSMVALRRYDGPLEVLGPQVPVYSQYSGNQAPMVDQHQQQQQQQQQYSGIQQQPQQQPQQQHELHEIRPQPQHQDATAQPPTKS</sequence>
<dbReference type="SMART" id="SM00714">
    <property type="entry name" value="LITAF"/>
    <property type="match status" value="1"/>
</dbReference>
<organism evidence="9 10">
    <name type="scientific">Claviceps pusilla</name>
    <dbReference type="NCBI Taxonomy" id="123648"/>
    <lineage>
        <taxon>Eukaryota</taxon>
        <taxon>Fungi</taxon>
        <taxon>Dikarya</taxon>
        <taxon>Ascomycota</taxon>
        <taxon>Pezizomycotina</taxon>
        <taxon>Sordariomycetes</taxon>
        <taxon>Hypocreomycetidae</taxon>
        <taxon>Hypocreales</taxon>
        <taxon>Clavicipitaceae</taxon>
        <taxon>Claviceps</taxon>
    </lineage>
</organism>
<dbReference type="InterPro" id="IPR037519">
    <property type="entry name" value="LITAF_fam"/>
</dbReference>
<feature type="compositionally biased region" description="Polar residues" evidence="6">
    <location>
        <begin position="19"/>
        <end position="38"/>
    </location>
</feature>
<evidence type="ECO:0000256" key="7">
    <source>
        <dbReference type="SAM" id="Phobius"/>
    </source>
</evidence>
<proteinExistence type="inferred from homology"/>
<evidence type="ECO:0000259" key="8">
    <source>
        <dbReference type="PROSITE" id="PS51837"/>
    </source>
</evidence>
<evidence type="ECO:0000256" key="1">
    <source>
        <dbReference type="ARBA" id="ARBA00004170"/>
    </source>
</evidence>
<keyword evidence="4" id="KW-0862">Zinc</keyword>
<feature type="compositionally biased region" description="Polar residues" evidence="6">
    <location>
        <begin position="225"/>
        <end position="238"/>
    </location>
</feature>
<feature type="compositionally biased region" description="Low complexity" evidence="6">
    <location>
        <begin position="185"/>
        <end position="215"/>
    </location>
</feature>
<feature type="compositionally biased region" description="Low complexity" evidence="6">
    <location>
        <begin position="1"/>
        <end position="10"/>
    </location>
</feature>
<evidence type="ECO:0000256" key="6">
    <source>
        <dbReference type="SAM" id="MobiDB-lite"/>
    </source>
</evidence>
<evidence type="ECO:0000256" key="2">
    <source>
        <dbReference type="ARBA" id="ARBA00005975"/>
    </source>
</evidence>